<comment type="function">
    <text evidence="1 6">Involved in nucleolar processing of pre-18S ribosomal RNA.</text>
</comment>
<sequence>MVATFKNAGQRQNHRERAQPNERRKLGLLEKRKDYVSRAQDYKDKQKKIKRMREKAQERNPDEFYYGMTHKKTKNGVPREEREDSSIDMDTIKILKTQDIGWIRHHREIERSKIEELEQQMHMVGAQRFKSEPRKHTVFVDGKKEAVNFDPAEHFQTSAELVNRAENRLRVDQIGETNMKVEDFSSRLHRKLKEKTARELLLRKKRDSKLAAAEERVQLDRLLQGKGGRQKKKTVDGKPIYKWRNERKR</sequence>
<accession>A0AAF0AXB4</accession>
<dbReference type="Pfam" id="PF03998">
    <property type="entry name" value="Utp11"/>
    <property type="match status" value="1"/>
</dbReference>
<comment type="subcellular location">
    <subcellularLocation>
        <location evidence="2 6">Nucleus</location>
        <location evidence="2 6">Nucleolus</location>
    </subcellularLocation>
</comment>
<dbReference type="GO" id="GO:0006364">
    <property type="term" value="P:rRNA processing"/>
    <property type="evidence" value="ECO:0007669"/>
    <property type="project" value="UniProtKB-UniRule"/>
</dbReference>
<dbReference type="RefSeq" id="XP_056038870.1">
    <property type="nucleotide sequence ID" value="XM_056181535.1"/>
</dbReference>
<dbReference type="EMBL" id="CP115612">
    <property type="protein sequence ID" value="WBW74627.1"/>
    <property type="molecule type" value="Genomic_DNA"/>
</dbReference>
<dbReference type="GeneID" id="80876224"/>
<feature type="region of interest" description="Disordered" evidence="7">
    <location>
        <begin position="223"/>
        <end position="249"/>
    </location>
</feature>
<dbReference type="PANTHER" id="PTHR12838:SF0">
    <property type="entry name" value="U3 SMALL NUCLEOLAR RNA-ASSOCIATED PROTEIN 11-RELATED"/>
    <property type="match status" value="1"/>
</dbReference>
<comment type="subunit">
    <text evidence="6">Component of the ribosomal small subunit (SSU) processome.</text>
</comment>
<evidence type="ECO:0000313" key="8">
    <source>
        <dbReference type="EMBL" id="WBW74627.1"/>
    </source>
</evidence>
<dbReference type="KEGG" id="som:SOMG_02744"/>
<gene>
    <name evidence="8" type="primary">utp11</name>
    <name evidence="8" type="ORF">SOMG_02744</name>
</gene>
<comment type="similarity">
    <text evidence="3 6">Belongs to the UTP11 family.</text>
</comment>
<protein>
    <recommendedName>
        <fullName evidence="6">U3 small nucleolar RNA-associated protein 11</fullName>
        <shortName evidence="6">U3 snoRNA-associated protein 11</shortName>
    </recommendedName>
</protein>
<evidence type="ECO:0000256" key="1">
    <source>
        <dbReference type="ARBA" id="ARBA00004099"/>
    </source>
</evidence>
<evidence type="ECO:0000313" key="9">
    <source>
        <dbReference type="Proteomes" id="UP001212411"/>
    </source>
</evidence>
<reference evidence="8 9" key="1">
    <citation type="journal article" date="2023" name="G3 (Bethesda)">
        <title>A high-quality reference genome for the fission yeast Schizosaccharomyces osmophilus.</title>
        <authorList>
            <person name="Jia G.S."/>
            <person name="Zhang W.C."/>
            <person name="Liang Y."/>
            <person name="Liu X.H."/>
            <person name="Rhind N."/>
            <person name="Pidoux A."/>
            <person name="Brysch-Herzberg M."/>
            <person name="Du L.L."/>
        </authorList>
    </citation>
    <scope>NUCLEOTIDE SEQUENCE [LARGE SCALE GENOMIC DNA]</scope>
    <source>
        <strain evidence="8 9">CBS 15793</strain>
    </source>
</reference>
<dbReference type="PIRSF" id="PIRSF015952">
    <property type="entry name" value="U3snoRNP11"/>
    <property type="match status" value="1"/>
</dbReference>
<keyword evidence="4 6" id="KW-0698">rRNA processing</keyword>
<evidence type="ECO:0000256" key="6">
    <source>
        <dbReference type="PIRNR" id="PIRNR015952"/>
    </source>
</evidence>
<dbReference type="InterPro" id="IPR007144">
    <property type="entry name" value="SSU_processome_Utp11"/>
</dbReference>
<evidence type="ECO:0000256" key="3">
    <source>
        <dbReference type="ARBA" id="ARBA00008105"/>
    </source>
</evidence>
<dbReference type="Proteomes" id="UP001212411">
    <property type="component" value="Chromosome 2"/>
</dbReference>
<dbReference type="PANTHER" id="PTHR12838">
    <property type="entry name" value="U3 SMALL NUCLEOLAR RNA-ASSOCIATED PROTEIN 11"/>
    <property type="match status" value="1"/>
</dbReference>
<feature type="region of interest" description="Disordered" evidence="7">
    <location>
        <begin position="42"/>
        <end position="85"/>
    </location>
</feature>
<evidence type="ECO:0000256" key="2">
    <source>
        <dbReference type="ARBA" id="ARBA00004604"/>
    </source>
</evidence>
<dbReference type="AlphaFoldDB" id="A0AAF0AXB4"/>
<proteinExistence type="inferred from homology"/>
<evidence type="ECO:0000256" key="5">
    <source>
        <dbReference type="ARBA" id="ARBA00023242"/>
    </source>
</evidence>
<feature type="compositionally biased region" description="Basic and acidic residues" evidence="7">
    <location>
        <begin position="13"/>
        <end position="28"/>
    </location>
</feature>
<keyword evidence="9" id="KW-1185">Reference proteome</keyword>
<keyword evidence="5 6" id="KW-0539">Nucleus</keyword>
<evidence type="ECO:0000256" key="7">
    <source>
        <dbReference type="SAM" id="MobiDB-lite"/>
    </source>
</evidence>
<organism evidence="8 9">
    <name type="scientific">Schizosaccharomyces osmophilus</name>
    <dbReference type="NCBI Taxonomy" id="2545709"/>
    <lineage>
        <taxon>Eukaryota</taxon>
        <taxon>Fungi</taxon>
        <taxon>Dikarya</taxon>
        <taxon>Ascomycota</taxon>
        <taxon>Taphrinomycotina</taxon>
        <taxon>Schizosaccharomycetes</taxon>
        <taxon>Schizosaccharomycetales</taxon>
        <taxon>Schizosaccharomycetaceae</taxon>
        <taxon>Schizosaccharomyces</taxon>
    </lineage>
</organism>
<evidence type="ECO:0000256" key="4">
    <source>
        <dbReference type="ARBA" id="ARBA00022552"/>
    </source>
</evidence>
<feature type="region of interest" description="Disordered" evidence="7">
    <location>
        <begin position="1"/>
        <end position="28"/>
    </location>
</feature>
<dbReference type="GO" id="GO:0032040">
    <property type="term" value="C:small-subunit processome"/>
    <property type="evidence" value="ECO:0007669"/>
    <property type="project" value="UniProtKB-UniRule"/>
</dbReference>
<name>A0AAF0AXB4_9SCHI</name>